<feature type="region of interest" description="Disordered" evidence="1">
    <location>
        <begin position="131"/>
        <end position="187"/>
    </location>
</feature>
<keyword evidence="3" id="KW-1185">Reference proteome</keyword>
<evidence type="ECO:0000313" key="3">
    <source>
        <dbReference type="Proteomes" id="UP001221757"/>
    </source>
</evidence>
<dbReference type="EMBL" id="JARKIE010000127">
    <property type="protein sequence ID" value="KAJ7679802.1"/>
    <property type="molecule type" value="Genomic_DNA"/>
</dbReference>
<feature type="compositionally biased region" description="Low complexity" evidence="1">
    <location>
        <begin position="66"/>
        <end position="75"/>
    </location>
</feature>
<name>A0AAD7D6N8_MYCRO</name>
<accession>A0AAD7D6N8</accession>
<feature type="region of interest" description="Disordered" evidence="1">
    <location>
        <begin position="55"/>
        <end position="116"/>
    </location>
</feature>
<feature type="compositionally biased region" description="Basic and acidic residues" evidence="1">
    <location>
        <begin position="141"/>
        <end position="156"/>
    </location>
</feature>
<gene>
    <name evidence="2" type="ORF">B0H17DRAFT_1232830</name>
</gene>
<comment type="caution">
    <text evidence="2">The sequence shown here is derived from an EMBL/GenBank/DDBJ whole genome shotgun (WGS) entry which is preliminary data.</text>
</comment>
<feature type="compositionally biased region" description="Basic and acidic residues" evidence="1">
    <location>
        <begin position="168"/>
        <end position="177"/>
    </location>
</feature>
<evidence type="ECO:0000256" key="1">
    <source>
        <dbReference type="SAM" id="MobiDB-lite"/>
    </source>
</evidence>
<dbReference type="Proteomes" id="UP001221757">
    <property type="component" value="Unassembled WGS sequence"/>
</dbReference>
<reference evidence="2" key="1">
    <citation type="submission" date="2023-03" db="EMBL/GenBank/DDBJ databases">
        <title>Massive genome expansion in bonnet fungi (Mycena s.s.) driven by repeated elements and novel gene families across ecological guilds.</title>
        <authorList>
            <consortium name="Lawrence Berkeley National Laboratory"/>
            <person name="Harder C.B."/>
            <person name="Miyauchi S."/>
            <person name="Viragh M."/>
            <person name="Kuo A."/>
            <person name="Thoen E."/>
            <person name="Andreopoulos B."/>
            <person name="Lu D."/>
            <person name="Skrede I."/>
            <person name="Drula E."/>
            <person name="Henrissat B."/>
            <person name="Morin E."/>
            <person name="Kohler A."/>
            <person name="Barry K."/>
            <person name="LaButti K."/>
            <person name="Morin E."/>
            <person name="Salamov A."/>
            <person name="Lipzen A."/>
            <person name="Mereny Z."/>
            <person name="Hegedus B."/>
            <person name="Baldrian P."/>
            <person name="Stursova M."/>
            <person name="Weitz H."/>
            <person name="Taylor A."/>
            <person name="Grigoriev I.V."/>
            <person name="Nagy L.G."/>
            <person name="Martin F."/>
            <person name="Kauserud H."/>
        </authorList>
    </citation>
    <scope>NUCLEOTIDE SEQUENCE</scope>
    <source>
        <strain evidence="2">CBHHK067</strain>
    </source>
</reference>
<protein>
    <submittedName>
        <fullName evidence="2">Uncharacterized protein</fullName>
    </submittedName>
</protein>
<evidence type="ECO:0000313" key="2">
    <source>
        <dbReference type="EMBL" id="KAJ7679802.1"/>
    </source>
</evidence>
<feature type="compositionally biased region" description="Basic and acidic residues" evidence="1">
    <location>
        <begin position="90"/>
        <end position="99"/>
    </location>
</feature>
<dbReference type="AlphaFoldDB" id="A0AAD7D6N8"/>
<proteinExistence type="predicted"/>
<organism evidence="2 3">
    <name type="scientific">Mycena rosella</name>
    <name type="common">Pink bonnet</name>
    <name type="synonym">Agaricus rosellus</name>
    <dbReference type="NCBI Taxonomy" id="1033263"/>
    <lineage>
        <taxon>Eukaryota</taxon>
        <taxon>Fungi</taxon>
        <taxon>Dikarya</taxon>
        <taxon>Basidiomycota</taxon>
        <taxon>Agaricomycotina</taxon>
        <taxon>Agaricomycetes</taxon>
        <taxon>Agaricomycetidae</taxon>
        <taxon>Agaricales</taxon>
        <taxon>Marasmiineae</taxon>
        <taxon>Mycenaceae</taxon>
        <taxon>Mycena</taxon>
    </lineage>
</organism>
<sequence length="348" mass="39037">MWKREAEGECKRHGRPHALSVSSRDLWIAGLQDRTTCVSRIRLCWISTLHKRHKSGMSKRRTPGVAATRRGYTARGRAESPSELKTNLVAREELRRGEDAPQGTRLRKNSRSAPPHIPALDLAYRVRRHPQRVAKSGKAYKGGDARRRLRGGERTRTAAGPRLSPTDEDVRSCKWTDKGGTAGDTAVPNFQSVRLKPELETPRGLWAGDEPTGLAAGWESKQKTQMMTILRQANLIQPFRLTTARHTTESPADSVQLYLPRLCQATGNAGALLGHITVATTSKPPSKLCYLRTARNHVTIHIRALEPQSAHHPRTGRWLYSHPLHTHNAYSLYTRESSYQAPAERWIS</sequence>